<evidence type="ECO:0000313" key="17">
    <source>
        <dbReference type="EMBL" id="OEF98650.1"/>
    </source>
</evidence>
<dbReference type="UniPathway" id="UPA00276">
    <property type="reaction ID" value="UER00406"/>
</dbReference>
<dbReference type="GO" id="GO:0009231">
    <property type="term" value="P:riboflavin biosynthetic process"/>
    <property type="evidence" value="ECO:0007669"/>
    <property type="project" value="InterPro"/>
</dbReference>
<dbReference type="FunFam" id="3.40.50.620:FF:000021">
    <property type="entry name" value="Riboflavin biosynthesis protein"/>
    <property type="match status" value="1"/>
</dbReference>
<dbReference type="SMART" id="SM00904">
    <property type="entry name" value="Flavokinase"/>
    <property type="match status" value="1"/>
</dbReference>
<dbReference type="GO" id="GO:0009398">
    <property type="term" value="P:FMN biosynthetic process"/>
    <property type="evidence" value="ECO:0007669"/>
    <property type="project" value="UniProtKB-UniRule"/>
</dbReference>
<feature type="domain" description="Riboflavin kinase" evidence="16">
    <location>
        <begin position="187"/>
        <end position="313"/>
    </location>
</feature>
<evidence type="ECO:0000256" key="5">
    <source>
        <dbReference type="ARBA" id="ARBA00022643"/>
    </source>
</evidence>
<dbReference type="Proteomes" id="UP000094296">
    <property type="component" value="Unassembled WGS sequence"/>
</dbReference>
<dbReference type="InterPro" id="IPR023468">
    <property type="entry name" value="Riboflavin_kinase"/>
</dbReference>
<keyword evidence="4 15" id="KW-0285">Flavoprotein</keyword>
<dbReference type="GO" id="GO:0006747">
    <property type="term" value="P:FAD biosynthetic process"/>
    <property type="evidence" value="ECO:0007669"/>
    <property type="project" value="UniProtKB-UniRule"/>
</dbReference>
<dbReference type="EC" id="2.7.1.26" evidence="15"/>
<gene>
    <name evidence="17" type="ORF">BHF68_03020</name>
</gene>
<evidence type="ECO:0000256" key="10">
    <source>
        <dbReference type="ARBA" id="ARBA00022827"/>
    </source>
</evidence>
<dbReference type="InterPro" id="IPR002606">
    <property type="entry name" value="Riboflavin_kinase_bac"/>
</dbReference>
<dbReference type="SUPFAM" id="SSF52374">
    <property type="entry name" value="Nucleotidylyl transferase"/>
    <property type="match status" value="1"/>
</dbReference>
<comment type="catalytic activity">
    <reaction evidence="13 15">
        <text>riboflavin + ATP = FMN + ADP + H(+)</text>
        <dbReference type="Rhea" id="RHEA:14357"/>
        <dbReference type="ChEBI" id="CHEBI:15378"/>
        <dbReference type="ChEBI" id="CHEBI:30616"/>
        <dbReference type="ChEBI" id="CHEBI:57986"/>
        <dbReference type="ChEBI" id="CHEBI:58210"/>
        <dbReference type="ChEBI" id="CHEBI:456216"/>
        <dbReference type="EC" id="2.7.1.26"/>
    </reaction>
</comment>
<dbReference type="GO" id="GO:0003919">
    <property type="term" value="F:FMN adenylyltransferase activity"/>
    <property type="evidence" value="ECO:0007669"/>
    <property type="project" value="UniProtKB-UniRule"/>
</dbReference>
<proteinExistence type="inferred from homology"/>
<dbReference type="Pfam" id="PF01687">
    <property type="entry name" value="Flavokinase"/>
    <property type="match status" value="1"/>
</dbReference>
<comment type="function">
    <text evidence="1">Catalyzes the phosphorylation of riboflavin to FMN followed by the adenylation of FMN to FAD.</text>
</comment>
<dbReference type="EC" id="2.7.7.2" evidence="15"/>
<dbReference type="InterPro" id="IPR015865">
    <property type="entry name" value="Riboflavin_kinase_bac/euk"/>
</dbReference>
<dbReference type="GO" id="GO:0005524">
    <property type="term" value="F:ATP binding"/>
    <property type="evidence" value="ECO:0007669"/>
    <property type="project" value="UniProtKB-UniRule"/>
</dbReference>
<comment type="pathway">
    <text evidence="3 15">Cofactor biosynthesis; FMN biosynthesis; FMN from riboflavin (ATP route): step 1/1.</text>
</comment>
<evidence type="ECO:0000259" key="16">
    <source>
        <dbReference type="SMART" id="SM00904"/>
    </source>
</evidence>
<evidence type="ECO:0000256" key="14">
    <source>
        <dbReference type="ARBA" id="ARBA00049494"/>
    </source>
</evidence>
<accession>A0A1E5G644</accession>
<keyword evidence="12" id="KW-0511">Multifunctional enzyme</keyword>
<protein>
    <recommendedName>
        <fullName evidence="15">Riboflavin biosynthesis protein</fullName>
    </recommendedName>
    <domain>
        <recommendedName>
            <fullName evidence="15">Riboflavin kinase</fullName>
            <ecNumber evidence="15">2.7.1.26</ecNumber>
        </recommendedName>
        <alternativeName>
            <fullName evidence="15">Flavokinase</fullName>
        </alternativeName>
    </domain>
    <domain>
        <recommendedName>
            <fullName evidence="15">FMN adenylyltransferase</fullName>
            <ecNumber evidence="15">2.7.7.2</ecNumber>
        </recommendedName>
        <alternativeName>
            <fullName evidence="15">FAD pyrophosphorylase</fullName>
        </alternativeName>
        <alternativeName>
            <fullName evidence="15">FAD synthase</fullName>
        </alternativeName>
    </domain>
</protein>
<evidence type="ECO:0000256" key="7">
    <source>
        <dbReference type="ARBA" id="ARBA00022695"/>
    </source>
</evidence>
<evidence type="ECO:0000256" key="15">
    <source>
        <dbReference type="PIRNR" id="PIRNR004491"/>
    </source>
</evidence>
<dbReference type="NCBIfam" id="NF004160">
    <property type="entry name" value="PRK05627.1-3"/>
    <property type="match status" value="1"/>
</dbReference>
<dbReference type="InterPro" id="IPR023465">
    <property type="entry name" value="Riboflavin_kinase_dom_sf"/>
</dbReference>
<dbReference type="InterPro" id="IPR014729">
    <property type="entry name" value="Rossmann-like_a/b/a_fold"/>
</dbReference>
<keyword evidence="9 15" id="KW-0418">Kinase</keyword>
<dbReference type="Gene3D" id="3.40.50.620">
    <property type="entry name" value="HUPs"/>
    <property type="match status" value="1"/>
</dbReference>
<dbReference type="FunFam" id="2.40.30.30:FF:000003">
    <property type="entry name" value="Riboflavin biosynthesis protein"/>
    <property type="match status" value="1"/>
</dbReference>
<comment type="similarity">
    <text evidence="15">Belongs to the ribF family.</text>
</comment>
<dbReference type="PANTHER" id="PTHR22749:SF6">
    <property type="entry name" value="RIBOFLAVIN KINASE"/>
    <property type="match status" value="1"/>
</dbReference>
<evidence type="ECO:0000256" key="3">
    <source>
        <dbReference type="ARBA" id="ARBA00005201"/>
    </source>
</evidence>
<dbReference type="InterPro" id="IPR015864">
    <property type="entry name" value="FAD_synthase"/>
</dbReference>
<dbReference type="RefSeq" id="WP_069642142.1">
    <property type="nucleotide sequence ID" value="NZ_MIJE01000001.1"/>
</dbReference>
<keyword evidence="5 15" id="KW-0288">FMN</keyword>
<reference evidence="17 18" key="1">
    <citation type="submission" date="2016-09" db="EMBL/GenBank/DDBJ databases">
        <title>Draft genome sequence for the type strain of Desulfuribacillus alkaliarsenatis AHT28, an obligately anaerobic, sulfidogenic bacterium isolated from Russian soda lake sediments.</title>
        <authorList>
            <person name="Abin C.A."/>
            <person name="Hollibaugh J.T."/>
        </authorList>
    </citation>
    <scope>NUCLEOTIDE SEQUENCE [LARGE SCALE GENOMIC DNA]</scope>
    <source>
        <strain evidence="17 18">AHT28</strain>
    </source>
</reference>
<dbReference type="OrthoDB" id="9803667at2"/>
<sequence>MSDTQIVRINSESVDSIATKTCLALGNFDGVHIGHQKLIQEAKNISVKKQVPCAMMTFYPHPRSVVMDNKDYQKLITPWETKKEILNSLGVEIIYLVGFNMDFARITPTEFVTNYIRRVQAIDVVVGEDFKYGKAGQGTAATLLEDGAKHGFDVLTVPSVMYGDVKVSSSLIRQLLLAGNMKETKHLLNRDLQIRGHIIDGEKRGRTLGFPTANISLSDDYLLPKYGVYSVKVIYNDKAFLGVLNIGCKPTFHKNKQESSVEVHILDFDEDIYGKHVSIEFMEYIREERRFDSKEQLIEQINTDIQQARNIYKKL</sequence>
<dbReference type="GO" id="GO:0008531">
    <property type="term" value="F:riboflavin kinase activity"/>
    <property type="evidence" value="ECO:0007669"/>
    <property type="project" value="UniProtKB-UniRule"/>
</dbReference>
<keyword evidence="7 15" id="KW-0548">Nucleotidyltransferase</keyword>
<evidence type="ECO:0000256" key="13">
    <source>
        <dbReference type="ARBA" id="ARBA00047880"/>
    </source>
</evidence>
<comment type="caution">
    <text evidence="17">The sequence shown here is derived from an EMBL/GenBank/DDBJ whole genome shotgun (WGS) entry which is preliminary data.</text>
</comment>
<dbReference type="EMBL" id="MIJE01000001">
    <property type="protein sequence ID" value="OEF98650.1"/>
    <property type="molecule type" value="Genomic_DNA"/>
</dbReference>
<organism evidence="17 18">
    <name type="scientific">Desulfuribacillus alkaliarsenatis</name>
    <dbReference type="NCBI Taxonomy" id="766136"/>
    <lineage>
        <taxon>Bacteria</taxon>
        <taxon>Bacillati</taxon>
        <taxon>Bacillota</taxon>
        <taxon>Desulfuribacillia</taxon>
        <taxon>Desulfuribacillales</taxon>
        <taxon>Desulfuribacillaceae</taxon>
        <taxon>Desulfuribacillus</taxon>
    </lineage>
</organism>
<evidence type="ECO:0000256" key="8">
    <source>
        <dbReference type="ARBA" id="ARBA00022741"/>
    </source>
</evidence>
<evidence type="ECO:0000256" key="9">
    <source>
        <dbReference type="ARBA" id="ARBA00022777"/>
    </source>
</evidence>
<keyword evidence="11 15" id="KW-0067">ATP-binding</keyword>
<dbReference type="PANTHER" id="PTHR22749">
    <property type="entry name" value="RIBOFLAVIN KINASE/FMN ADENYLYLTRANSFERASE"/>
    <property type="match status" value="1"/>
</dbReference>
<dbReference type="PIRSF" id="PIRSF004491">
    <property type="entry name" value="FAD_Synth"/>
    <property type="match status" value="1"/>
</dbReference>
<evidence type="ECO:0000313" key="18">
    <source>
        <dbReference type="Proteomes" id="UP000094296"/>
    </source>
</evidence>
<dbReference type="UniPathway" id="UPA00277">
    <property type="reaction ID" value="UER00407"/>
</dbReference>
<dbReference type="CDD" id="cd02064">
    <property type="entry name" value="FAD_synthetase_N"/>
    <property type="match status" value="1"/>
</dbReference>
<evidence type="ECO:0000256" key="6">
    <source>
        <dbReference type="ARBA" id="ARBA00022679"/>
    </source>
</evidence>
<evidence type="ECO:0000256" key="12">
    <source>
        <dbReference type="ARBA" id="ARBA00023268"/>
    </source>
</evidence>
<keyword evidence="6 15" id="KW-0808">Transferase</keyword>
<keyword evidence="18" id="KW-1185">Reference proteome</keyword>
<dbReference type="SUPFAM" id="SSF82114">
    <property type="entry name" value="Riboflavin kinase-like"/>
    <property type="match status" value="1"/>
</dbReference>
<evidence type="ECO:0000256" key="1">
    <source>
        <dbReference type="ARBA" id="ARBA00002121"/>
    </source>
</evidence>
<dbReference type="Pfam" id="PF06574">
    <property type="entry name" value="FAD_syn"/>
    <property type="match status" value="1"/>
</dbReference>
<dbReference type="Gene3D" id="2.40.30.30">
    <property type="entry name" value="Riboflavin kinase-like"/>
    <property type="match status" value="1"/>
</dbReference>
<evidence type="ECO:0000256" key="2">
    <source>
        <dbReference type="ARBA" id="ARBA00004726"/>
    </source>
</evidence>
<dbReference type="STRING" id="766136.BHF68_03020"/>
<keyword evidence="10 15" id="KW-0274">FAD</keyword>
<name>A0A1E5G644_9FIRM</name>
<dbReference type="NCBIfam" id="NF004162">
    <property type="entry name" value="PRK05627.1-5"/>
    <property type="match status" value="1"/>
</dbReference>
<comment type="catalytic activity">
    <reaction evidence="14 15">
        <text>FMN + ATP + H(+) = FAD + diphosphate</text>
        <dbReference type="Rhea" id="RHEA:17237"/>
        <dbReference type="ChEBI" id="CHEBI:15378"/>
        <dbReference type="ChEBI" id="CHEBI:30616"/>
        <dbReference type="ChEBI" id="CHEBI:33019"/>
        <dbReference type="ChEBI" id="CHEBI:57692"/>
        <dbReference type="ChEBI" id="CHEBI:58210"/>
        <dbReference type="EC" id="2.7.7.2"/>
    </reaction>
</comment>
<keyword evidence="8 15" id="KW-0547">Nucleotide-binding</keyword>
<dbReference type="AlphaFoldDB" id="A0A1E5G644"/>
<evidence type="ECO:0000256" key="4">
    <source>
        <dbReference type="ARBA" id="ARBA00022630"/>
    </source>
</evidence>
<dbReference type="NCBIfam" id="TIGR00083">
    <property type="entry name" value="ribF"/>
    <property type="match status" value="1"/>
</dbReference>
<evidence type="ECO:0000256" key="11">
    <source>
        <dbReference type="ARBA" id="ARBA00022840"/>
    </source>
</evidence>
<comment type="pathway">
    <text evidence="2 15">Cofactor biosynthesis; FAD biosynthesis; FAD from FMN: step 1/1.</text>
</comment>